<dbReference type="Gramene" id="PNW75028">
    <property type="protein sequence ID" value="PNW75028"/>
    <property type="gene ID" value="CHLRE_12g499550v5"/>
</dbReference>
<feature type="transmembrane region" description="Helical" evidence="2">
    <location>
        <begin position="103"/>
        <end position="119"/>
    </location>
</feature>
<keyword evidence="2" id="KW-0812">Transmembrane</keyword>
<feature type="region of interest" description="Disordered" evidence="1">
    <location>
        <begin position="154"/>
        <end position="182"/>
    </location>
</feature>
<dbReference type="EMBL" id="CM008973">
    <property type="protein sequence ID" value="PNW75028.1"/>
    <property type="molecule type" value="Genomic_DNA"/>
</dbReference>
<keyword evidence="2" id="KW-1133">Transmembrane helix</keyword>
<feature type="compositionally biased region" description="Low complexity" evidence="1">
    <location>
        <begin position="154"/>
        <end position="174"/>
    </location>
</feature>
<keyword evidence="2" id="KW-0472">Membrane</keyword>
<name>A0A2K3D3B4_CHLRE</name>
<evidence type="ECO:0000256" key="2">
    <source>
        <dbReference type="SAM" id="Phobius"/>
    </source>
</evidence>
<evidence type="ECO:0000313" key="4">
    <source>
        <dbReference type="Proteomes" id="UP000006906"/>
    </source>
</evidence>
<dbReference type="AlphaFoldDB" id="A0A2K3D3B4"/>
<proteinExistence type="predicted"/>
<protein>
    <submittedName>
        <fullName evidence="3">Uncharacterized protein</fullName>
    </submittedName>
</protein>
<dbReference type="PaxDb" id="3055-EDP05396"/>
<reference evidence="3 4" key="1">
    <citation type="journal article" date="2007" name="Science">
        <title>The Chlamydomonas genome reveals the evolution of key animal and plant functions.</title>
        <authorList>
            <person name="Merchant S.S."/>
            <person name="Prochnik S.E."/>
            <person name="Vallon O."/>
            <person name="Harris E.H."/>
            <person name="Karpowicz S.J."/>
            <person name="Witman G.B."/>
            <person name="Terry A."/>
            <person name="Salamov A."/>
            <person name="Fritz-Laylin L.K."/>
            <person name="Marechal-Drouard L."/>
            <person name="Marshall W.F."/>
            <person name="Qu L.H."/>
            <person name="Nelson D.R."/>
            <person name="Sanderfoot A.A."/>
            <person name="Spalding M.H."/>
            <person name="Kapitonov V.V."/>
            <person name="Ren Q."/>
            <person name="Ferris P."/>
            <person name="Lindquist E."/>
            <person name="Shapiro H."/>
            <person name="Lucas S.M."/>
            <person name="Grimwood J."/>
            <person name="Schmutz J."/>
            <person name="Cardol P."/>
            <person name="Cerutti H."/>
            <person name="Chanfreau G."/>
            <person name="Chen C.L."/>
            <person name="Cognat V."/>
            <person name="Croft M.T."/>
            <person name="Dent R."/>
            <person name="Dutcher S."/>
            <person name="Fernandez E."/>
            <person name="Fukuzawa H."/>
            <person name="Gonzalez-Ballester D."/>
            <person name="Gonzalez-Halphen D."/>
            <person name="Hallmann A."/>
            <person name="Hanikenne M."/>
            <person name="Hippler M."/>
            <person name="Inwood W."/>
            <person name="Jabbari K."/>
            <person name="Kalanon M."/>
            <person name="Kuras R."/>
            <person name="Lefebvre P.A."/>
            <person name="Lemaire S.D."/>
            <person name="Lobanov A.V."/>
            <person name="Lohr M."/>
            <person name="Manuell A."/>
            <person name="Meier I."/>
            <person name="Mets L."/>
            <person name="Mittag M."/>
            <person name="Mittelmeier T."/>
            <person name="Moroney J.V."/>
            <person name="Moseley J."/>
            <person name="Napoli C."/>
            <person name="Nedelcu A.M."/>
            <person name="Niyogi K."/>
            <person name="Novoselov S.V."/>
            <person name="Paulsen I.T."/>
            <person name="Pazour G."/>
            <person name="Purton S."/>
            <person name="Ral J.P."/>
            <person name="Riano-Pachon D.M."/>
            <person name="Riekhof W."/>
            <person name="Rymarquis L."/>
            <person name="Schroda M."/>
            <person name="Stern D."/>
            <person name="Umen J."/>
            <person name="Willows R."/>
            <person name="Wilson N."/>
            <person name="Zimmer S.L."/>
            <person name="Allmer J."/>
            <person name="Balk J."/>
            <person name="Bisova K."/>
            <person name="Chen C.J."/>
            <person name="Elias M."/>
            <person name="Gendler K."/>
            <person name="Hauser C."/>
            <person name="Lamb M.R."/>
            <person name="Ledford H."/>
            <person name="Long J.C."/>
            <person name="Minagawa J."/>
            <person name="Page M.D."/>
            <person name="Pan J."/>
            <person name="Pootakham W."/>
            <person name="Roje S."/>
            <person name="Rose A."/>
            <person name="Stahlberg E."/>
            <person name="Terauchi A.M."/>
            <person name="Yang P."/>
            <person name="Ball S."/>
            <person name="Bowler C."/>
            <person name="Dieckmann C.L."/>
            <person name="Gladyshev V.N."/>
            <person name="Green P."/>
            <person name="Jorgensen R."/>
            <person name="Mayfield S."/>
            <person name="Mueller-Roeber B."/>
            <person name="Rajamani S."/>
            <person name="Sayre R.T."/>
            <person name="Brokstein P."/>
            <person name="Dubchak I."/>
            <person name="Goodstein D."/>
            <person name="Hornick L."/>
            <person name="Huang Y.W."/>
            <person name="Jhaveri J."/>
            <person name="Luo Y."/>
            <person name="Martinez D."/>
            <person name="Ngau W.C."/>
            <person name="Otillar B."/>
            <person name="Poliakov A."/>
            <person name="Porter A."/>
            <person name="Szajkowski L."/>
            <person name="Werner G."/>
            <person name="Zhou K."/>
            <person name="Grigoriev I.V."/>
            <person name="Rokhsar D.S."/>
            <person name="Grossman A.R."/>
        </authorList>
    </citation>
    <scope>NUCLEOTIDE SEQUENCE [LARGE SCALE GENOMIC DNA]</scope>
    <source>
        <strain evidence="4">CC-503</strain>
    </source>
</reference>
<accession>A0A2K3D3B4</accession>
<dbReference type="InParanoid" id="A0A2K3D3B4"/>
<feature type="transmembrane region" description="Helical" evidence="2">
    <location>
        <begin position="184"/>
        <end position="212"/>
    </location>
</feature>
<dbReference type="KEGG" id="cre:CHLRE_12g499550v5"/>
<feature type="region of interest" description="Disordered" evidence="1">
    <location>
        <begin position="50"/>
        <end position="99"/>
    </location>
</feature>
<dbReference type="OrthoDB" id="546038at2759"/>
<evidence type="ECO:0000256" key="1">
    <source>
        <dbReference type="SAM" id="MobiDB-lite"/>
    </source>
</evidence>
<keyword evidence="4" id="KW-1185">Reference proteome</keyword>
<dbReference type="ExpressionAtlas" id="A0A2K3D3B4">
    <property type="expression patterns" value="baseline and differential"/>
</dbReference>
<evidence type="ECO:0000313" key="3">
    <source>
        <dbReference type="EMBL" id="PNW75028.1"/>
    </source>
</evidence>
<sequence>MLLSRGSCTTSGRCTTTHLPAVLGQARPAWSRYLAHAKAGAVGNRSCVAAGSEVSQQPTAESARLDGSGPPGRGPPAGFHAATGDGGNGPNGPSGPRHQQGGWLSWAGACIVTCLTFGIQHVFKPVALLVAIVWAADVLGGHLSEGLMAFGTQGSRVASPSTSASGSSSRFLPPSRRRSGGESWSLATTLGAAIGGGLTALAITVGLGLAFGGGGNEVSRNRDSRRRRSISGGENGQMCGALPSG</sequence>
<gene>
    <name evidence="3" type="ORF">CHLRE_12g499550v5</name>
</gene>
<dbReference type="RefSeq" id="XP_001702334.2">
    <property type="nucleotide sequence ID" value="XM_001702282.2"/>
</dbReference>
<organism evidence="3 4">
    <name type="scientific">Chlamydomonas reinhardtii</name>
    <name type="common">Chlamydomonas smithii</name>
    <dbReference type="NCBI Taxonomy" id="3055"/>
    <lineage>
        <taxon>Eukaryota</taxon>
        <taxon>Viridiplantae</taxon>
        <taxon>Chlorophyta</taxon>
        <taxon>core chlorophytes</taxon>
        <taxon>Chlorophyceae</taxon>
        <taxon>CS clade</taxon>
        <taxon>Chlamydomonadales</taxon>
        <taxon>Chlamydomonadaceae</taxon>
        <taxon>Chlamydomonas</taxon>
    </lineage>
</organism>
<feature type="region of interest" description="Disordered" evidence="1">
    <location>
        <begin position="215"/>
        <end position="245"/>
    </location>
</feature>
<dbReference type="GeneID" id="5727942"/>
<dbReference type="Proteomes" id="UP000006906">
    <property type="component" value="Chromosome 12"/>
</dbReference>